<gene>
    <name evidence="7" type="ORF">EAX62_02785</name>
</gene>
<feature type="binding site" evidence="4">
    <location>
        <position position="48"/>
    </location>
    <ligand>
        <name>substrate</name>
    </ligand>
</feature>
<dbReference type="InterPro" id="IPR036152">
    <property type="entry name" value="Asp/glu_Ase-like_sf"/>
</dbReference>
<feature type="binding site" evidence="4">
    <location>
        <begin position="80"/>
        <end position="81"/>
    </location>
    <ligand>
        <name>substrate</name>
    </ligand>
</feature>
<name>A0A3M0GBJ6_9ACTN</name>
<dbReference type="InterPro" id="IPR037152">
    <property type="entry name" value="L-asparaginase_N_sf"/>
</dbReference>
<keyword evidence="2" id="KW-0378">Hydrolase</keyword>
<dbReference type="AlphaFoldDB" id="A0A3M0GBJ6"/>
<dbReference type="SFLD" id="SFLDS00057">
    <property type="entry name" value="Glutaminase/Asparaginase"/>
    <property type="match status" value="1"/>
</dbReference>
<evidence type="ECO:0000256" key="4">
    <source>
        <dbReference type="PIRSR" id="PIRSR001220-2"/>
    </source>
</evidence>
<dbReference type="OrthoDB" id="9788068at2"/>
<evidence type="ECO:0000259" key="6">
    <source>
        <dbReference type="Pfam" id="PF17763"/>
    </source>
</evidence>
<dbReference type="InterPro" id="IPR027473">
    <property type="entry name" value="L-asparaginase_C"/>
</dbReference>
<dbReference type="PANTHER" id="PTHR11707:SF28">
    <property type="entry name" value="60 KDA LYSOPHOSPHOLIPASE"/>
    <property type="match status" value="1"/>
</dbReference>
<dbReference type="GO" id="GO:0004067">
    <property type="term" value="F:asparaginase activity"/>
    <property type="evidence" value="ECO:0007669"/>
    <property type="project" value="UniProtKB-UniRule"/>
</dbReference>
<feature type="domain" description="L-asparaginase N-terminal" evidence="5">
    <location>
        <begin position="1"/>
        <end position="184"/>
    </location>
</feature>
<protein>
    <submittedName>
        <fullName evidence="7">Asparaginase</fullName>
    </submittedName>
</protein>
<sequence length="328" mass="33286">MGGTIAMTPAAPNAPVRPGLDAHDLVAAAPGLADVADLWVENICNIPSPSITVAEVLSALDFARRSVAAGAVGVMLTHGTDNLEETAYLLDLLWDEEAPIVVTGAMRSAMMPGADGPANLLAAAITASSSLARGIGVLTCLNDTVHLAARVTKSSSMTMQAFESPGFSPVGRIVEGTLRRQWSPATQRPAALPVPTAGPIDVALLEAAFGEDGRLISTAHQAGYRGIVIAGSGVGHMSASAADAVSAAIADGVSVVVASRTASGGTATAIYGYPGSEADLIERGAVMAGDLSPRKARLLLHVLLSADRGADGISAEFNSRGRDCFPRA</sequence>
<evidence type="ECO:0000313" key="8">
    <source>
        <dbReference type="Proteomes" id="UP000275256"/>
    </source>
</evidence>
<dbReference type="PIRSF" id="PIRSF001220">
    <property type="entry name" value="L-ASNase_gatD"/>
    <property type="match status" value="1"/>
</dbReference>
<dbReference type="InterPro" id="IPR004550">
    <property type="entry name" value="AsnASE_II"/>
</dbReference>
<feature type="domain" description="Asparaginase/glutaminase C-terminal" evidence="6">
    <location>
        <begin position="201"/>
        <end position="314"/>
    </location>
</feature>
<dbReference type="PRINTS" id="PR00139">
    <property type="entry name" value="ASNGLNASE"/>
</dbReference>
<evidence type="ECO:0000259" key="5">
    <source>
        <dbReference type="Pfam" id="PF00710"/>
    </source>
</evidence>
<feature type="active site" description="O-isoaspartyl threonine intermediate" evidence="3">
    <location>
        <position position="4"/>
    </location>
</feature>
<dbReference type="InterPro" id="IPR040919">
    <property type="entry name" value="Asparaginase_C"/>
</dbReference>
<dbReference type="PROSITE" id="PS51732">
    <property type="entry name" value="ASN_GLN_ASE_3"/>
    <property type="match status" value="1"/>
</dbReference>
<dbReference type="InterPro" id="IPR006034">
    <property type="entry name" value="Asparaginase/glutaminase-like"/>
</dbReference>
<comment type="similarity">
    <text evidence="1">Belongs to the asparaginase 1 family.</text>
</comment>
<evidence type="ECO:0000256" key="1">
    <source>
        <dbReference type="ARBA" id="ARBA00010518"/>
    </source>
</evidence>
<dbReference type="SMART" id="SM00870">
    <property type="entry name" value="Asparaginase"/>
    <property type="match status" value="1"/>
</dbReference>
<evidence type="ECO:0000256" key="3">
    <source>
        <dbReference type="PIRSR" id="PIRSR001220-1"/>
    </source>
</evidence>
<reference evidence="7 8" key="1">
    <citation type="submission" date="2018-10" db="EMBL/GenBank/DDBJ databases">
        <title>Tessaracoccus antarcticuss sp. nov., isolated from sediment.</title>
        <authorList>
            <person name="Zhou L.Y."/>
            <person name="Du Z.J."/>
        </authorList>
    </citation>
    <scope>NUCLEOTIDE SEQUENCE [LARGE SCALE GENOMIC DNA]</scope>
    <source>
        <strain evidence="7 8">JDX10</strain>
    </source>
</reference>
<dbReference type="SUPFAM" id="SSF53774">
    <property type="entry name" value="Glutaminase/Asparaginase"/>
    <property type="match status" value="1"/>
</dbReference>
<dbReference type="PANTHER" id="PTHR11707">
    <property type="entry name" value="L-ASPARAGINASE"/>
    <property type="match status" value="1"/>
</dbReference>
<accession>A0A3M0GBJ6</accession>
<evidence type="ECO:0000256" key="2">
    <source>
        <dbReference type="ARBA" id="ARBA00022801"/>
    </source>
</evidence>
<comment type="caution">
    <text evidence="7">The sequence shown here is derived from an EMBL/GenBank/DDBJ whole genome shotgun (WGS) entry which is preliminary data.</text>
</comment>
<proteinExistence type="inferred from homology"/>
<dbReference type="GO" id="GO:0006528">
    <property type="term" value="P:asparagine metabolic process"/>
    <property type="evidence" value="ECO:0007669"/>
    <property type="project" value="InterPro"/>
</dbReference>
<dbReference type="Pfam" id="PF17763">
    <property type="entry name" value="Asparaginase_C"/>
    <property type="match status" value="1"/>
</dbReference>
<dbReference type="Proteomes" id="UP000275256">
    <property type="component" value="Unassembled WGS sequence"/>
</dbReference>
<dbReference type="Gene3D" id="3.40.50.40">
    <property type="match status" value="1"/>
</dbReference>
<dbReference type="Gene3D" id="3.40.50.1170">
    <property type="entry name" value="L-asparaginase, N-terminal domain"/>
    <property type="match status" value="1"/>
</dbReference>
<organism evidence="7 8">
    <name type="scientific">Tessaracoccus antarcticus</name>
    <dbReference type="NCBI Taxonomy" id="2479848"/>
    <lineage>
        <taxon>Bacteria</taxon>
        <taxon>Bacillati</taxon>
        <taxon>Actinomycetota</taxon>
        <taxon>Actinomycetes</taxon>
        <taxon>Propionibacteriales</taxon>
        <taxon>Propionibacteriaceae</taxon>
        <taxon>Tessaracoccus</taxon>
    </lineage>
</organism>
<dbReference type="CDD" id="cd08964">
    <property type="entry name" value="L-asparaginase_II"/>
    <property type="match status" value="1"/>
</dbReference>
<dbReference type="Pfam" id="PF00710">
    <property type="entry name" value="Asparaginase"/>
    <property type="match status" value="1"/>
</dbReference>
<dbReference type="EMBL" id="REFW01000001">
    <property type="protein sequence ID" value="RMB62421.1"/>
    <property type="molecule type" value="Genomic_DNA"/>
</dbReference>
<dbReference type="InterPro" id="IPR027474">
    <property type="entry name" value="L-asparaginase_N"/>
</dbReference>
<keyword evidence="8" id="KW-1185">Reference proteome</keyword>
<evidence type="ECO:0000313" key="7">
    <source>
        <dbReference type="EMBL" id="RMB62421.1"/>
    </source>
</evidence>
<dbReference type="PIRSF" id="PIRSF500176">
    <property type="entry name" value="L_ASNase"/>
    <property type="match status" value="1"/>
</dbReference>